<feature type="compositionally biased region" description="Polar residues" evidence="5">
    <location>
        <begin position="627"/>
        <end position="656"/>
    </location>
</feature>
<dbReference type="SMART" id="SM00249">
    <property type="entry name" value="PHD"/>
    <property type="match status" value="1"/>
</dbReference>
<feature type="region of interest" description="Disordered" evidence="5">
    <location>
        <begin position="627"/>
        <end position="700"/>
    </location>
</feature>
<dbReference type="EMBL" id="ML119140">
    <property type="protein sequence ID" value="RPB10854.1"/>
    <property type="molecule type" value="Genomic_DNA"/>
</dbReference>
<keyword evidence="3" id="KW-0862">Zinc</keyword>
<feature type="region of interest" description="Disordered" evidence="5">
    <location>
        <begin position="481"/>
        <end position="519"/>
    </location>
</feature>
<dbReference type="InParanoid" id="A0A3N4KJW4"/>
<dbReference type="Proteomes" id="UP000277580">
    <property type="component" value="Unassembled WGS sequence"/>
</dbReference>
<dbReference type="InterPro" id="IPR001965">
    <property type="entry name" value="Znf_PHD"/>
</dbReference>
<feature type="domain" description="Zinc finger PHD-type" evidence="6">
    <location>
        <begin position="418"/>
        <end position="464"/>
    </location>
</feature>
<accession>A0A3N4KJW4</accession>
<dbReference type="InterPro" id="IPR028938">
    <property type="entry name" value="Rsf1-like"/>
</dbReference>
<feature type="coiled-coil region" evidence="4">
    <location>
        <begin position="306"/>
        <end position="347"/>
    </location>
</feature>
<dbReference type="InterPro" id="IPR011011">
    <property type="entry name" value="Znf_FYVE_PHD"/>
</dbReference>
<feature type="compositionally biased region" description="Polar residues" evidence="5">
    <location>
        <begin position="370"/>
        <end position="387"/>
    </location>
</feature>
<evidence type="ECO:0000313" key="8">
    <source>
        <dbReference type="Proteomes" id="UP000277580"/>
    </source>
</evidence>
<evidence type="ECO:0000259" key="6">
    <source>
        <dbReference type="SMART" id="SM00249"/>
    </source>
</evidence>
<dbReference type="GO" id="GO:0031213">
    <property type="term" value="C:RSF complex"/>
    <property type="evidence" value="ECO:0007669"/>
    <property type="project" value="InterPro"/>
</dbReference>
<dbReference type="InterPro" id="IPR019786">
    <property type="entry name" value="Zinc_finger_PHD-type_CS"/>
</dbReference>
<protein>
    <recommendedName>
        <fullName evidence="6">Zinc finger PHD-type domain-containing protein</fullName>
    </recommendedName>
</protein>
<evidence type="ECO:0000256" key="2">
    <source>
        <dbReference type="ARBA" id="ARBA00022771"/>
    </source>
</evidence>
<dbReference type="OrthoDB" id="303107at2759"/>
<evidence type="ECO:0000256" key="4">
    <source>
        <dbReference type="SAM" id="Coils"/>
    </source>
</evidence>
<dbReference type="AlphaFoldDB" id="A0A3N4KJW4"/>
<feature type="compositionally biased region" description="Polar residues" evidence="5">
    <location>
        <begin position="663"/>
        <end position="673"/>
    </location>
</feature>
<dbReference type="GO" id="GO:0006355">
    <property type="term" value="P:regulation of DNA-templated transcription"/>
    <property type="evidence" value="ECO:0007669"/>
    <property type="project" value="InterPro"/>
</dbReference>
<dbReference type="GO" id="GO:0008270">
    <property type="term" value="F:zinc ion binding"/>
    <property type="evidence" value="ECO:0007669"/>
    <property type="project" value="UniProtKB-KW"/>
</dbReference>
<keyword evidence="4" id="KW-0175">Coiled coil</keyword>
<dbReference type="STRING" id="1392247.A0A3N4KJW4"/>
<dbReference type="InterPro" id="IPR013083">
    <property type="entry name" value="Znf_RING/FYVE/PHD"/>
</dbReference>
<name>A0A3N4KJW4_9PEZI</name>
<dbReference type="PANTHER" id="PTHR14296:SF3">
    <property type="entry name" value="DIKAR, ISOFORM F"/>
    <property type="match status" value="1"/>
</dbReference>
<dbReference type="PANTHER" id="PTHR14296">
    <property type="entry name" value="REMODELING AND SPACING FACTOR 1"/>
    <property type="match status" value="1"/>
</dbReference>
<feature type="region of interest" description="Disordered" evidence="5">
    <location>
        <begin position="190"/>
        <end position="223"/>
    </location>
</feature>
<dbReference type="SUPFAM" id="SSF57903">
    <property type="entry name" value="FYVE/PHD zinc finger"/>
    <property type="match status" value="1"/>
</dbReference>
<keyword evidence="1" id="KW-0479">Metal-binding</keyword>
<keyword evidence="2" id="KW-0863">Zinc-finger</keyword>
<evidence type="ECO:0000256" key="5">
    <source>
        <dbReference type="SAM" id="MobiDB-lite"/>
    </source>
</evidence>
<dbReference type="Gene3D" id="3.30.40.10">
    <property type="entry name" value="Zinc/RING finger domain, C3HC4 (zinc finger)"/>
    <property type="match status" value="1"/>
</dbReference>
<dbReference type="PROSITE" id="PS01359">
    <property type="entry name" value="ZF_PHD_1"/>
    <property type="match status" value="1"/>
</dbReference>
<evidence type="ECO:0000313" key="7">
    <source>
        <dbReference type="EMBL" id="RPB10854.1"/>
    </source>
</evidence>
<evidence type="ECO:0000256" key="3">
    <source>
        <dbReference type="ARBA" id="ARBA00022833"/>
    </source>
</evidence>
<evidence type="ECO:0000256" key="1">
    <source>
        <dbReference type="ARBA" id="ARBA00022723"/>
    </source>
</evidence>
<feature type="region of interest" description="Disordered" evidence="5">
    <location>
        <begin position="361"/>
        <end position="407"/>
    </location>
</feature>
<keyword evidence="8" id="KW-1185">Reference proteome</keyword>
<organism evidence="7 8">
    <name type="scientific">Morchella conica CCBAS932</name>
    <dbReference type="NCBI Taxonomy" id="1392247"/>
    <lineage>
        <taxon>Eukaryota</taxon>
        <taxon>Fungi</taxon>
        <taxon>Dikarya</taxon>
        <taxon>Ascomycota</taxon>
        <taxon>Pezizomycotina</taxon>
        <taxon>Pezizomycetes</taxon>
        <taxon>Pezizales</taxon>
        <taxon>Morchellaceae</taxon>
        <taxon>Morchella</taxon>
    </lineage>
</organism>
<proteinExistence type="predicted"/>
<gene>
    <name evidence="7" type="ORF">P167DRAFT_525431</name>
</gene>
<reference evidence="7 8" key="1">
    <citation type="journal article" date="2018" name="Nat. Ecol. Evol.">
        <title>Pezizomycetes genomes reveal the molecular basis of ectomycorrhizal truffle lifestyle.</title>
        <authorList>
            <person name="Murat C."/>
            <person name="Payen T."/>
            <person name="Noel B."/>
            <person name="Kuo A."/>
            <person name="Morin E."/>
            <person name="Chen J."/>
            <person name="Kohler A."/>
            <person name="Krizsan K."/>
            <person name="Balestrini R."/>
            <person name="Da Silva C."/>
            <person name="Montanini B."/>
            <person name="Hainaut M."/>
            <person name="Levati E."/>
            <person name="Barry K.W."/>
            <person name="Belfiori B."/>
            <person name="Cichocki N."/>
            <person name="Clum A."/>
            <person name="Dockter R.B."/>
            <person name="Fauchery L."/>
            <person name="Guy J."/>
            <person name="Iotti M."/>
            <person name="Le Tacon F."/>
            <person name="Lindquist E.A."/>
            <person name="Lipzen A."/>
            <person name="Malagnac F."/>
            <person name="Mello A."/>
            <person name="Molinier V."/>
            <person name="Miyauchi S."/>
            <person name="Poulain J."/>
            <person name="Riccioni C."/>
            <person name="Rubini A."/>
            <person name="Sitrit Y."/>
            <person name="Splivallo R."/>
            <person name="Traeger S."/>
            <person name="Wang M."/>
            <person name="Zifcakova L."/>
            <person name="Wipf D."/>
            <person name="Zambonelli A."/>
            <person name="Paolocci F."/>
            <person name="Nowrousian M."/>
            <person name="Ottonello S."/>
            <person name="Baldrian P."/>
            <person name="Spatafora J.W."/>
            <person name="Henrissat B."/>
            <person name="Nagy L.G."/>
            <person name="Aury J.M."/>
            <person name="Wincker P."/>
            <person name="Grigoriev I.V."/>
            <person name="Bonfante P."/>
            <person name="Martin F.M."/>
        </authorList>
    </citation>
    <scope>NUCLEOTIDE SEQUENCE [LARGE SCALE GENOMIC DNA]</scope>
    <source>
        <strain evidence="7 8">CCBAS932</strain>
    </source>
</reference>
<sequence>MPAKRKRGIEVAENVTSSPPSSFELDRIRNMEEFAALGQYLFMFGVGALNLPDFGREELEGALLAPQSPLIEQIKLTLIKMVTSNTRLLIEQFDDQARGQYLLNEVKANPFKGDDMAAISFNDMDLSIKIRVLHQLSIWTFKYPNMLRERMGVIDISEELLWRMEPAGYDSKDNEYFILDDNRLYRRAPWKEAAAPPPQKQKSQTSRAGRKRKRIPNTSIDSGGALAKVNETREWACICISLDDWKKFVSGLKGSKDTNERALYEYLNGEVLPEIHRSEELKQKKLLDIEKERQKQEAVANRKRSSRIDEKMIRKKEEELKVAEERRQEELLKKTQAEERKREKEREVRLIAYERQITRQNKAREKKLQTQDVGCSRATSGDESSVNSRRASTRVQTRRSRRSPSVEETEGDWMFDCRCGVHGKKHAGGSTIIACDKCAVWQHLACQSLPPSFTEGDFTCERCIRREMDNKKRVTIKLHLGGSTKSSPMDSPKGHENTRPIVLESSSQPASLPRASRPGIQEGSKLETFLVSGHSGGQERYVEADTLGHLKSTMNHSVSALSKLKPDNGLGGDSAASVREESAQASADFLLLMADPGHGISDLQKTGNLGFTNGVQNSRILASQENYQFHQESSKPLNGNSGAAPSGFVTSRSPPSTCIPFMDSQNNNTNDSPGKSDAHPYHENSTSRNIFTGPVSPAKF</sequence>